<dbReference type="CDD" id="cd01277">
    <property type="entry name" value="HINT_subgroup"/>
    <property type="match status" value="1"/>
</dbReference>
<dbReference type="InterPro" id="IPR011146">
    <property type="entry name" value="HIT-like"/>
</dbReference>
<keyword evidence="6" id="KW-1185">Reference proteome</keyword>
<dbReference type="InterPro" id="IPR039384">
    <property type="entry name" value="HINT"/>
</dbReference>
<reference evidence="5 6" key="1">
    <citation type="submission" date="2019-08" db="EMBL/GenBank/DDBJ databases">
        <title>Deep-cultivation of Planctomycetes and their phenomic and genomic characterization uncovers novel biology.</title>
        <authorList>
            <person name="Wiegand S."/>
            <person name="Jogler M."/>
            <person name="Boedeker C."/>
            <person name="Pinto D."/>
            <person name="Vollmers J."/>
            <person name="Rivas-Marin E."/>
            <person name="Kohn T."/>
            <person name="Peeters S.H."/>
            <person name="Heuer A."/>
            <person name="Rast P."/>
            <person name="Oberbeckmann S."/>
            <person name="Bunk B."/>
            <person name="Jeske O."/>
            <person name="Meyerdierks A."/>
            <person name="Storesund J.E."/>
            <person name="Kallscheuer N."/>
            <person name="Luecker S."/>
            <person name="Lage O.M."/>
            <person name="Pohl T."/>
            <person name="Merkel B.J."/>
            <person name="Hornburger P."/>
            <person name="Mueller R.-W."/>
            <person name="Bruemmer F."/>
            <person name="Labrenz M."/>
            <person name="Spormann A.M."/>
            <person name="Op den Camp H."/>
            <person name="Overmann J."/>
            <person name="Amann R."/>
            <person name="Jetten M.S.M."/>
            <person name="Mascher T."/>
            <person name="Medema M.H."/>
            <person name="Devos D.P."/>
            <person name="Kaster A.-K."/>
            <person name="Ovreas L."/>
            <person name="Rohde M."/>
            <person name="Galperin M.Y."/>
            <person name="Jogler C."/>
        </authorList>
    </citation>
    <scope>NUCLEOTIDE SEQUENCE [LARGE SCALE GENOMIC DNA]</scope>
    <source>
        <strain evidence="5 6">OJF2</strain>
    </source>
</reference>
<dbReference type="PROSITE" id="PS51084">
    <property type="entry name" value="HIT_2"/>
    <property type="match status" value="1"/>
</dbReference>
<evidence type="ECO:0000256" key="1">
    <source>
        <dbReference type="PIRSR" id="PIRSR601310-1"/>
    </source>
</evidence>
<dbReference type="InterPro" id="IPR036265">
    <property type="entry name" value="HIT-like_sf"/>
</dbReference>
<protein>
    <submittedName>
        <fullName evidence="5">AP-4-A phosphorylase</fullName>
        <ecNumber evidence="5">2.7.7.53</ecNumber>
    </submittedName>
</protein>
<dbReference type="InterPro" id="IPR001310">
    <property type="entry name" value="Histidine_triad_HIT"/>
</dbReference>
<evidence type="ECO:0000256" key="2">
    <source>
        <dbReference type="PIRSR" id="PIRSR601310-3"/>
    </source>
</evidence>
<dbReference type="KEGG" id="agv:OJF2_06530"/>
<dbReference type="PANTHER" id="PTHR46648">
    <property type="entry name" value="HIT FAMILY PROTEIN 1"/>
    <property type="match status" value="1"/>
</dbReference>
<name>A0A5B9VVT2_9BACT</name>
<dbReference type="PANTHER" id="PTHR46648:SF1">
    <property type="entry name" value="ADENOSINE 5'-MONOPHOSPHORAMIDASE HNT1"/>
    <property type="match status" value="1"/>
</dbReference>
<accession>A0A5B9VVT2</accession>
<dbReference type="EC" id="2.7.7.53" evidence="5"/>
<gene>
    <name evidence="5" type="ORF">OJF2_06530</name>
</gene>
<sequence>MAEPTSDPGCIFCKLLDGEIPSTRVLETDEAVAFLDAFPLNPGHTLLVPRAHHAQLADLPDALAAHCGELLPRLCRAVKAATNAEGANVVVNLGRVAGQSVDHVHYHVIPRFQGDPIRWPWPQGRLAPEDAARLAAAIRAGLSS</sequence>
<keyword evidence="5" id="KW-0808">Transferase</keyword>
<proteinExistence type="predicted"/>
<dbReference type="EMBL" id="CP042997">
    <property type="protein sequence ID" value="QEH32184.1"/>
    <property type="molecule type" value="Genomic_DNA"/>
</dbReference>
<feature type="domain" description="HIT" evidence="4">
    <location>
        <begin position="11"/>
        <end position="118"/>
    </location>
</feature>
<dbReference type="SUPFAM" id="SSF54197">
    <property type="entry name" value="HIT-like"/>
    <property type="match status" value="1"/>
</dbReference>
<evidence type="ECO:0000313" key="5">
    <source>
        <dbReference type="EMBL" id="QEH32184.1"/>
    </source>
</evidence>
<evidence type="ECO:0000259" key="4">
    <source>
        <dbReference type="PROSITE" id="PS51084"/>
    </source>
</evidence>
<dbReference type="AlphaFoldDB" id="A0A5B9VVT2"/>
<dbReference type="GO" id="GO:0009117">
    <property type="term" value="P:nucleotide metabolic process"/>
    <property type="evidence" value="ECO:0007669"/>
    <property type="project" value="TreeGrafter"/>
</dbReference>
<dbReference type="GO" id="GO:0003877">
    <property type="term" value="F:ATP:ADP adenylyltransferase activity"/>
    <property type="evidence" value="ECO:0007669"/>
    <property type="project" value="UniProtKB-EC"/>
</dbReference>
<organism evidence="5 6">
    <name type="scientific">Aquisphaera giovannonii</name>
    <dbReference type="NCBI Taxonomy" id="406548"/>
    <lineage>
        <taxon>Bacteria</taxon>
        <taxon>Pseudomonadati</taxon>
        <taxon>Planctomycetota</taxon>
        <taxon>Planctomycetia</taxon>
        <taxon>Isosphaerales</taxon>
        <taxon>Isosphaeraceae</taxon>
        <taxon>Aquisphaera</taxon>
    </lineage>
</organism>
<evidence type="ECO:0000313" key="6">
    <source>
        <dbReference type="Proteomes" id="UP000324233"/>
    </source>
</evidence>
<keyword evidence="5" id="KW-0548">Nucleotidyltransferase</keyword>
<dbReference type="Gene3D" id="3.30.428.10">
    <property type="entry name" value="HIT-like"/>
    <property type="match status" value="1"/>
</dbReference>
<dbReference type="PRINTS" id="PR00332">
    <property type="entry name" value="HISTRIAD"/>
</dbReference>
<evidence type="ECO:0000256" key="3">
    <source>
        <dbReference type="PROSITE-ProRule" id="PRU00464"/>
    </source>
</evidence>
<feature type="short sequence motif" description="Histidine triad motif" evidence="2 3">
    <location>
        <begin position="103"/>
        <end position="107"/>
    </location>
</feature>
<dbReference type="OrthoDB" id="9784774at2"/>
<dbReference type="Pfam" id="PF01230">
    <property type="entry name" value="HIT"/>
    <property type="match status" value="1"/>
</dbReference>
<dbReference type="Proteomes" id="UP000324233">
    <property type="component" value="Chromosome"/>
</dbReference>
<dbReference type="RefSeq" id="WP_148591177.1">
    <property type="nucleotide sequence ID" value="NZ_CP042997.1"/>
</dbReference>
<feature type="active site" description="Tele-AMP-histidine intermediate" evidence="1">
    <location>
        <position position="105"/>
    </location>
</feature>